<keyword evidence="3" id="KW-1185">Reference proteome</keyword>
<feature type="compositionally biased region" description="Low complexity" evidence="1">
    <location>
        <begin position="174"/>
        <end position="184"/>
    </location>
</feature>
<comment type="caution">
    <text evidence="2">The sequence shown here is derived from an EMBL/GenBank/DDBJ whole genome shotgun (WGS) entry which is preliminary data.</text>
</comment>
<gene>
    <name evidence="2" type="ORF">B0T14DRAFT_494535</name>
</gene>
<protein>
    <submittedName>
        <fullName evidence="2">Uncharacterized protein</fullName>
    </submittedName>
</protein>
<reference evidence="2" key="1">
    <citation type="submission" date="2023-06" db="EMBL/GenBank/DDBJ databases">
        <title>Genome-scale phylogeny and comparative genomics of the fungal order Sordariales.</title>
        <authorList>
            <consortium name="Lawrence Berkeley National Laboratory"/>
            <person name="Hensen N."/>
            <person name="Bonometti L."/>
            <person name="Westerberg I."/>
            <person name="Brannstrom I.O."/>
            <person name="Guillou S."/>
            <person name="Cros-Aarteil S."/>
            <person name="Calhoun S."/>
            <person name="Haridas S."/>
            <person name="Kuo A."/>
            <person name="Mondo S."/>
            <person name="Pangilinan J."/>
            <person name="Riley R."/>
            <person name="Labutti K."/>
            <person name="Andreopoulos B."/>
            <person name="Lipzen A."/>
            <person name="Chen C."/>
            <person name="Yanf M."/>
            <person name="Daum C."/>
            <person name="Ng V."/>
            <person name="Clum A."/>
            <person name="Steindorff A."/>
            <person name="Ohm R."/>
            <person name="Martin F."/>
            <person name="Silar P."/>
            <person name="Natvig D."/>
            <person name="Lalanne C."/>
            <person name="Gautier V."/>
            <person name="Ament-Velasquez S.L."/>
            <person name="Kruys A."/>
            <person name="Hutchinson M.I."/>
            <person name="Powell A.J."/>
            <person name="Barry K."/>
            <person name="Miller A.N."/>
            <person name="Grigoriev I.V."/>
            <person name="Debuchy R."/>
            <person name="Gladieux P."/>
            <person name="Thoren M.H."/>
            <person name="Johannesson H."/>
        </authorList>
    </citation>
    <scope>NUCLEOTIDE SEQUENCE</scope>
    <source>
        <strain evidence="2">CBS 606.72</strain>
    </source>
</reference>
<proteinExistence type="predicted"/>
<evidence type="ECO:0000313" key="3">
    <source>
        <dbReference type="Proteomes" id="UP001175000"/>
    </source>
</evidence>
<organism evidence="2 3">
    <name type="scientific">Immersiella caudata</name>
    <dbReference type="NCBI Taxonomy" id="314043"/>
    <lineage>
        <taxon>Eukaryota</taxon>
        <taxon>Fungi</taxon>
        <taxon>Dikarya</taxon>
        <taxon>Ascomycota</taxon>
        <taxon>Pezizomycotina</taxon>
        <taxon>Sordariomycetes</taxon>
        <taxon>Sordariomycetidae</taxon>
        <taxon>Sordariales</taxon>
        <taxon>Lasiosphaeriaceae</taxon>
        <taxon>Immersiella</taxon>
    </lineage>
</organism>
<dbReference type="Proteomes" id="UP001175000">
    <property type="component" value="Unassembled WGS sequence"/>
</dbReference>
<feature type="compositionally biased region" description="Acidic residues" evidence="1">
    <location>
        <begin position="354"/>
        <end position="363"/>
    </location>
</feature>
<dbReference type="AlphaFoldDB" id="A0AA39WWQ1"/>
<name>A0AA39WWQ1_9PEZI</name>
<feature type="compositionally biased region" description="Basic and acidic residues" evidence="1">
    <location>
        <begin position="21"/>
        <end position="30"/>
    </location>
</feature>
<evidence type="ECO:0000256" key="1">
    <source>
        <dbReference type="SAM" id="MobiDB-lite"/>
    </source>
</evidence>
<dbReference type="EMBL" id="JAULSU010000003">
    <property type="protein sequence ID" value="KAK0622981.1"/>
    <property type="molecule type" value="Genomic_DNA"/>
</dbReference>
<feature type="region of interest" description="Disordered" evidence="1">
    <location>
        <begin position="354"/>
        <end position="393"/>
    </location>
</feature>
<feature type="compositionally biased region" description="Polar residues" evidence="1">
    <location>
        <begin position="1"/>
        <end position="20"/>
    </location>
</feature>
<accession>A0AA39WWQ1</accession>
<feature type="region of interest" description="Disordered" evidence="1">
    <location>
        <begin position="1"/>
        <end position="47"/>
    </location>
</feature>
<sequence>MSVTSPLTSARSISTPTSYETPRDPSHEADITGISSPIADDSFRGPRYRAAERPVRELSGQCNIQLEEELYLPALLLLDSLLTDGTAPLGLRPSPPARVPPPPQLAFLNTLTIHPSYTSRSPNTTNLHIAARSLSFLRAVLELAGPVNANLRSAFIFRRPARFRESRRGGRYDSSPCVSSTSSSDAEGLDGRLANEQSIWQRGTDFWSVLGWAFRCASSCPQRWRHWQVWLGYMVQVLEKDWDERKMMDMEEEGIEEGQEGQRWKWHNLKESLLIVYLEDLRRERKDVLKEVMKALMAFTAEDTIDSKVFQEVFERELASPPGKSKRKWAATAGEPGLEDQFRSLADWALDEEFGSEDEEDEGMPGSPTPRKGSTVRTASRKPGRPRLTVSPKSAAFRVSDSVAETVPLRLRLFRLLSAAAAWIPDLSFPLEDLYHTFTERVCTTPLLMFRLFIDSLPAAYAMYTFIHVSLLRRLAENLLIHKRPDPEDIDPSIGEGILPSIVAKCFLPYAADRVTVEENAKVSLVLENMSWYIYQNADITPAEAKQLGNAVEKGVRAREDKMKKRNTGTTASERGAREILERSTRSLRVFVQVLEASR</sequence>
<feature type="region of interest" description="Disordered" evidence="1">
    <location>
        <begin position="167"/>
        <end position="189"/>
    </location>
</feature>
<evidence type="ECO:0000313" key="2">
    <source>
        <dbReference type="EMBL" id="KAK0622981.1"/>
    </source>
</evidence>